<keyword evidence="2" id="KW-1185">Reference proteome</keyword>
<comment type="caution">
    <text evidence="1">The sequence shown here is derived from an EMBL/GenBank/DDBJ whole genome shotgun (WGS) entry which is preliminary data.</text>
</comment>
<dbReference type="Proteomes" id="UP001060085">
    <property type="component" value="Linkage Group LG04"/>
</dbReference>
<reference evidence="2" key="1">
    <citation type="journal article" date="2023" name="Nat. Plants">
        <title>Single-cell RNA sequencing provides a high-resolution roadmap for understanding the multicellular compartmentation of specialized metabolism.</title>
        <authorList>
            <person name="Sun S."/>
            <person name="Shen X."/>
            <person name="Li Y."/>
            <person name="Li Y."/>
            <person name="Wang S."/>
            <person name="Li R."/>
            <person name="Zhang H."/>
            <person name="Shen G."/>
            <person name="Guo B."/>
            <person name="Wei J."/>
            <person name="Xu J."/>
            <person name="St-Pierre B."/>
            <person name="Chen S."/>
            <person name="Sun C."/>
        </authorList>
    </citation>
    <scope>NUCLEOTIDE SEQUENCE [LARGE SCALE GENOMIC DNA]</scope>
</reference>
<accession>A0ACC0B404</accession>
<evidence type="ECO:0000313" key="1">
    <source>
        <dbReference type="EMBL" id="KAI5667375.1"/>
    </source>
</evidence>
<sequence length="125" mass="14221">MAARKWSWAVKCSIEVVPPKVKILKRNKNGMKTERKRQQRSRRMTYRGPGAKDQRGIRNKDLPRKAEEEVASTSAPIPDDLQLMTSISSGFSRGWLCGARPEAAHLRAKRSWATARLLPYCLEAE</sequence>
<protein>
    <submittedName>
        <fullName evidence="1">Uncharacterized protein</fullName>
    </submittedName>
</protein>
<organism evidence="1 2">
    <name type="scientific">Catharanthus roseus</name>
    <name type="common">Madagascar periwinkle</name>
    <name type="synonym">Vinca rosea</name>
    <dbReference type="NCBI Taxonomy" id="4058"/>
    <lineage>
        <taxon>Eukaryota</taxon>
        <taxon>Viridiplantae</taxon>
        <taxon>Streptophyta</taxon>
        <taxon>Embryophyta</taxon>
        <taxon>Tracheophyta</taxon>
        <taxon>Spermatophyta</taxon>
        <taxon>Magnoliopsida</taxon>
        <taxon>eudicotyledons</taxon>
        <taxon>Gunneridae</taxon>
        <taxon>Pentapetalae</taxon>
        <taxon>asterids</taxon>
        <taxon>lamiids</taxon>
        <taxon>Gentianales</taxon>
        <taxon>Apocynaceae</taxon>
        <taxon>Rauvolfioideae</taxon>
        <taxon>Vinceae</taxon>
        <taxon>Catharanthinae</taxon>
        <taxon>Catharanthus</taxon>
    </lineage>
</organism>
<proteinExistence type="predicted"/>
<evidence type="ECO:0000313" key="2">
    <source>
        <dbReference type="Proteomes" id="UP001060085"/>
    </source>
</evidence>
<name>A0ACC0B404_CATRO</name>
<dbReference type="EMBL" id="CM044704">
    <property type="protein sequence ID" value="KAI5667375.1"/>
    <property type="molecule type" value="Genomic_DNA"/>
</dbReference>
<gene>
    <name evidence="1" type="ORF">M9H77_17228</name>
</gene>